<dbReference type="AlphaFoldDB" id="A0AAV7W7E9"/>
<proteinExistence type="predicted"/>
<gene>
    <name evidence="2" type="ORF">NDU88_003872</name>
</gene>
<dbReference type="EMBL" id="JANPWB010000002">
    <property type="protein sequence ID" value="KAJ1208487.1"/>
    <property type="molecule type" value="Genomic_DNA"/>
</dbReference>
<reference evidence="2" key="1">
    <citation type="journal article" date="2022" name="bioRxiv">
        <title>Sequencing and chromosome-scale assembly of the giantPleurodeles waltlgenome.</title>
        <authorList>
            <person name="Brown T."/>
            <person name="Elewa A."/>
            <person name="Iarovenko S."/>
            <person name="Subramanian E."/>
            <person name="Araus A.J."/>
            <person name="Petzold A."/>
            <person name="Susuki M."/>
            <person name="Suzuki K.-i.T."/>
            <person name="Hayashi T."/>
            <person name="Toyoda A."/>
            <person name="Oliveira C."/>
            <person name="Osipova E."/>
            <person name="Leigh N.D."/>
            <person name="Simon A."/>
            <person name="Yun M.H."/>
        </authorList>
    </citation>
    <scope>NUCLEOTIDE SEQUENCE</scope>
    <source>
        <strain evidence="2">20211129_DDA</strain>
        <tissue evidence="2">Liver</tissue>
    </source>
</reference>
<evidence type="ECO:0000256" key="1">
    <source>
        <dbReference type="SAM" id="MobiDB-lite"/>
    </source>
</evidence>
<feature type="region of interest" description="Disordered" evidence="1">
    <location>
        <begin position="25"/>
        <end position="70"/>
    </location>
</feature>
<protein>
    <submittedName>
        <fullName evidence="2">Uncharacterized protein</fullName>
    </submittedName>
</protein>
<accession>A0AAV7W7E9</accession>
<keyword evidence="3" id="KW-1185">Reference proteome</keyword>
<sequence>MQRQITLTMDYHIFIQQCEAFDDQDQPCEREGLEKSATAAQEGSEEDIRKGGDQGSETRVGGSPSEADVQEEIARLDTSLIAWSEEWYTALKDAGEAPQLRRVAV</sequence>
<comment type="caution">
    <text evidence="2">The sequence shown here is derived from an EMBL/GenBank/DDBJ whole genome shotgun (WGS) entry which is preliminary data.</text>
</comment>
<evidence type="ECO:0000313" key="2">
    <source>
        <dbReference type="EMBL" id="KAJ1208487.1"/>
    </source>
</evidence>
<organism evidence="2 3">
    <name type="scientific">Pleurodeles waltl</name>
    <name type="common">Iberian ribbed newt</name>
    <dbReference type="NCBI Taxonomy" id="8319"/>
    <lineage>
        <taxon>Eukaryota</taxon>
        <taxon>Metazoa</taxon>
        <taxon>Chordata</taxon>
        <taxon>Craniata</taxon>
        <taxon>Vertebrata</taxon>
        <taxon>Euteleostomi</taxon>
        <taxon>Amphibia</taxon>
        <taxon>Batrachia</taxon>
        <taxon>Caudata</taxon>
        <taxon>Salamandroidea</taxon>
        <taxon>Salamandridae</taxon>
        <taxon>Pleurodelinae</taxon>
        <taxon>Pleurodeles</taxon>
    </lineage>
</organism>
<evidence type="ECO:0000313" key="3">
    <source>
        <dbReference type="Proteomes" id="UP001066276"/>
    </source>
</evidence>
<name>A0AAV7W7E9_PLEWA</name>
<dbReference type="Proteomes" id="UP001066276">
    <property type="component" value="Chromosome 1_2"/>
</dbReference>